<protein>
    <recommendedName>
        <fullName evidence="4">ANTAR domain-containing protein</fullName>
    </recommendedName>
</protein>
<organism evidence="2 3">
    <name type="scientific">Rhodococcus globerulus</name>
    <dbReference type="NCBI Taxonomy" id="33008"/>
    <lineage>
        <taxon>Bacteria</taxon>
        <taxon>Bacillati</taxon>
        <taxon>Actinomycetota</taxon>
        <taxon>Actinomycetes</taxon>
        <taxon>Mycobacteriales</taxon>
        <taxon>Nocardiaceae</taxon>
        <taxon>Rhodococcus</taxon>
    </lineage>
</organism>
<reference evidence="2 3" key="1">
    <citation type="submission" date="2023-10" db="EMBL/GenBank/DDBJ databases">
        <title>Development of a sustainable strategy for remediation of hydrocarbon-contaminated territories based on the waste exchange concept.</title>
        <authorList>
            <person name="Krivoruchko A."/>
        </authorList>
    </citation>
    <scope>NUCLEOTIDE SEQUENCE [LARGE SCALE GENOMIC DNA]</scope>
    <source>
        <strain evidence="2 3">IEGM 1203</strain>
    </source>
</reference>
<dbReference type="RefSeq" id="WP_317543226.1">
    <property type="nucleotide sequence ID" value="NZ_JAWLKB010000008.1"/>
</dbReference>
<dbReference type="EMBL" id="JAWLKB010000008">
    <property type="protein sequence ID" value="MDV6268907.1"/>
    <property type="molecule type" value="Genomic_DNA"/>
</dbReference>
<evidence type="ECO:0000256" key="1">
    <source>
        <dbReference type="SAM" id="MobiDB-lite"/>
    </source>
</evidence>
<keyword evidence="3" id="KW-1185">Reference proteome</keyword>
<accession>A0ABU4BXI3</accession>
<name>A0ABU4BXI3_RHOGO</name>
<gene>
    <name evidence="2" type="ORF">R3Q16_20020</name>
</gene>
<dbReference type="Proteomes" id="UP001185927">
    <property type="component" value="Unassembled WGS sequence"/>
</dbReference>
<feature type="region of interest" description="Disordered" evidence="1">
    <location>
        <begin position="1"/>
        <end position="25"/>
    </location>
</feature>
<evidence type="ECO:0000313" key="3">
    <source>
        <dbReference type="Proteomes" id="UP001185927"/>
    </source>
</evidence>
<sequence>MGLSEGSRQSGSRSLRPERQFQYSFQGQTSSSVQIRAFDHYALSSVPQIVDQAEGSDGARRQSRTDCTSINMRYIPPGSKTRAVQRNTLYNTMIHPDNTTNSVTTNGLRVPTTSGRLRARALEIVCTLYRCTTDEAADLLVRHSQTNNLKVTSLIKALVALIDEDTSGTGYGSNNALASHFWLREIRNLSQAHRRSDHFHRHLVGA</sequence>
<evidence type="ECO:0008006" key="4">
    <source>
        <dbReference type="Google" id="ProtNLM"/>
    </source>
</evidence>
<comment type="caution">
    <text evidence="2">The sequence shown here is derived from an EMBL/GenBank/DDBJ whole genome shotgun (WGS) entry which is preliminary data.</text>
</comment>
<feature type="compositionally biased region" description="Polar residues" evidence="1">
    <location>
        <begin position="1"/>
        <end position="13"/>
    </location>
</feature>
<evidence type="ECO:0000313" key="2">
    <source>
        <dbReference type="EMBL" id="MDV6268907.1"/>
    </source>
</evidence>
<proteinExistence type="predicted"/>